<evidence type="ECO:0000256" key="2">
    <source>
        <dbReference type="ARBA" id="ARBA00023015"/>
    </source>
</evidence>
<evidence type="ECO:0000259" key="5">
    <source>
        <dbReference type="Pfam" id="PF03466"/>
    </source>
</evidence>
<dbReference type="InterPro" id="IPR005119">
    <property type="entry name" value="LysR_subst-bd"/>
</dbReference>
<organism evidence="6 7">
    <name type="scientific">Nonomuraea rubra</name>
    <dbReference type="NCBI Taxonomy" id="46180"/>
    <lineage>
        <taxon>Bacteria</taxon>
        <taxon>Bacillati</taxon>
        <taxon>Actinomycetota</taxon>
        <taxon>Actinomycetes</taxon>
        <taxon>Streptosporangiales</taxon>
        <taxon>Streptosporangiaceae</taxon>
        <taxon>Nonomuraea</taxon>
    </lineage>
</organism>
<evidence type="ECO:0000256" key="1">
    <source>
        <dbReference type="ARBA" id="ARBA00009437"/>
    </source>
</evidence>
<evidence type="ECO:0000256" key="4">
    <source>
        <dbReference type="ARBA" id="ARBA00023163"/>
    </source>
</evidence>
<protein>
    <recommendedName>
        <fullName evidence="5">LysR substrate-binding domain-containing protein</fullName>
    </recommendedName>
</protein>
<dbReference type="PANTHER" id="PTHR30346">
    <property type="entry name" value="TRANSCRIPTIONAL DUAL REGULATOR HCAR-RELATED"/>
    <property type="match status" value="1"/>
</dbReference>
<keyword evidence="4" id="KW-0804">Transcription</keyword>
<evidence type="ECO:0000313" key="6">
    <source>
        <dbReference type="EMBL" id="MBB6554545.1"/>
    </source>
</evidence>
<dbReference type="EMBL" id="JACHMI010000001">
    <property type="protein sequence ID" value="MBB6554545.1"/>
    <property type="molecule type" value="Genomic_DNA"/>
</dbReference>
<dbReference type="Proteomes" id="UP000565579">
    <property type="component" value="Unassembled WGS sequence"/>
</dbReference>
<dbReference type="Pfam" id="PF03466">
    <property type="entry name" value="LysR_substrate"/>
    <property type="match status" value="1"/>
</dbReference>
<dbReference type="GO" id="GO:0032993">
    <property type="term" value="C:protein-DNA complex"/>
    <property type="evidence" value="ECO:0007669"/>
    <property type="project" value="TreeGrafter"/>
</dbReference>
<evidence type="ECO:0000256" key="3">
    <source>
        <dbReference type="ARBA" id="ARBA00023125"/>
    </source>
</evidence>
<accession>A0A7X0P3G7</accession>
<dbReference type="Gene3D" id="3.40.190.10">
    <property type="entry name" value="Periplasmic binding protein-like II"/>
    <property type="match status" value="2"/>
</dbReference>
<dbReference type="GO" id="GO:0003700">
    <property type="term" value="F:DNA-binding transcription factor activity"/>
    <property type="evidence" value="ECO:0007669"/>
    <property type="project" value="TreeGrafter"/>
</dbReference>
<dbReference type="RefSeq" id="WP_221525320.1">
    <property type="nucleotide sequence ID" value="NZ_JACHMI010000001.1"/>
</dbReference>
<evidence type="ECO:0000313" key="7">
    <source>
        <dbReference type="Proteomes" id="UP000565579"/>
    </source>
</evidence>
<feature type="domain" description="LysR substrate-binding" evidence="5">
    <location>
        <begin position="2"/>
        <end position="176"/>
    </location>
</feature>
<dbReference type="PANTHER" id="PTHR30346:SF0">
    <property type="entry name" value="HCA OPERON TRANSCRIPTIONAL ACTIVATOR HCAR"/>
    <property type="match status" value="1"/>
</dbReference>
<reference evidence="6 7" key="1">
    <citation type="submission" date="2020-08" db="EMBL/GenBank/DDBJ databases">
        <title>Sequencing the genomes of 1000 actinobacteria strains.</title>
        <authorList>
            <person name="Klenk H.-P."/>
        </authorList>
    </citation>
    <scope>NUCLEOTIDE SEQUENCE [LARGE SCALE GENOMIC DNA]</scope>
    <source>
        <strain evidence="6 7">DSM 43768</strain>
    </source>
</reference>
<proteinExistence type="inferred from homology"/>
<comment type="caution">
    <text evidence="6">The sequence shown here is derived from an EMBL/GenBank/DDBJ whole genome shotgun (WGS) entry which is preliminary data.</text>
</comment>
<keyword evidence="7" id="KW-1185">Reference proteome</keyword>
<gene>
    <name evidence="6" type="ORF">HD593_009340</name>
</gene>
<dbReference type="SUPFAM" id="SSF53850">
    <property type="entry name" value="Periplasmic binding protein-like II"/>
    <property type="match status" value="1"/>
</dbReference>
<comment type="similarity">
    <text evidence="1">Belongs to the LysR transcriptional regulatory family.</text>
</comment>
<dbReference type="GO" id="GO:0003677">
    <property type="term" value="F:DNA binding"/>
    <property type="evidence" value="ECO:0007669"/>
    <property type="project" value="UniProtKB-KW"/>
</dbReference>
<keyword evidence="3" id="KW-0238">DNA-binding</keyword>
<name>A0A7X0P3G7_9ACTN</name>
<dbReference type="AlphaFoldDB" id="A0A7X0P3G7"/>
<keyword evidence="2" id="KW-0805">Transcription regulation</keyword>
<sequence length="185" mass="20192">MCPDCVLSLREVAVLDAHEPLRSGEIDVLAHWLVVGSPGFTIGPRITRRPRALAVAAGHPLARERSVSVEALADHLVPNWAVGGLDDRLRQAILPVRTPSGRVLRTHPEPVRTVAEAASLIARGKVVHPTVQMRHFGNDQVVLVPIHDLPPIPLGLVWRTSQENARIRALARVARDLTSGRLSPR</sequence>